<dbReference type="InterPro" id="IPR035999">
    <property type="entry name" value="Sec7_dom_sf"/>
</dbReference>
<dbReference type="Gene3D" id="1.20.1280.50">
    <property type="match status" value="1"/>
</dbReference>
<evidence type="ECO:0000259" key="2">
    <source>
        <dbReference type="PROSITE" id="PS50190"/>
    </source>
</evidence>
<reference evidence="4" key="1">
    <citation type="submission" date="2023-11" db="UniProtKB">
        <authorList>
            <consortium name="WormBaseParasite"/>
        </authorList>
    </citation>
    <scope>IDENTIFICATION</scope>
</reference>
<organism evidence="3 4">
    <name type="scientific">Schistosoma mattheei</name>
    <dbReference type="NCBI Taxonomy" id="31246"/>
    <lineage>
        <taxon>Eukaryota</taxon>
        <taxon>Metazoa</taxon>
        <taxon>Spiralia</taxon>
        <taxon>Lophotrochozoa</taxon>
        <taxon>Platyhelminthes</taxon>
        <taxon>Trematoda</taxon>
        <taxon>Digenea</taxon>
        <taxon>Strigeidida</taxon>
        <taxon>Schistosomatoidea</taxon>
        <taxon>Schistosomatidae</taxon>
        <taxon>Schistosoma</taxon>
    </lineage>
</organism>
<evidence type="ECO:0000313" key="4">
    <source>
        <dbReference type="WBParaSite" id="SMTH1_81100.1"/>
    </source>
</evidence>
<proteinExistence type="predicted"/>
<dbReference type="WBParaSite" id="SMTH1_81100.1">
    <property type="protein sequence ID" value="SMTH1_81100.1"/>
    <property type="gene ID" value="SMTH1_81100"/>
</dbReference>
<evidence type="ECO:0000313" key="3">
    <source>
        <dbReference type="Proteomes" id="UP000050791"/>
    </source>
</evidence>
<protein>
    <recommendedName>
        <fullName evidence="5">F-box domain-containing protein</fullName>
    </recommendedName>
</protein>
<dbReference type="InterPro" id="IPR036047">
    <property type="entry name" value="F-box-like_dom_sf"/>
</dbReference>
<dbReference type="InterPro" id="IPR023394">
    <property type="entry name" value="Sec7_C_sf"/>
</dbReference>
<dbReference type="PROSITE" id="PS50190">
    <property type="entry name" value="SEC7"/>
    <property type="match status" value="1"/>
</dbReference>
<dbReference type="Gene3D" id="1.10.1000.11">
    <property type="entry name" value="Arf Nucleotide-binding Site Opener,domain 2"/>
    <property type="match status" value="1"/>
</dbReference>
<dbReference type="Pfam" id="PF01369">
    <property type="entry name" value="Sec7"/>
    <property type="match status" value="1"/>
</dbReference>
<dbReference type="SUPFAM" id="SSF48425">
    <property type="entry name" value="Sec7 domain"/>
    <property type="match status" value="1"/>
</dbReference>
<evidence type="ECO:0008006" key="5">
    <source>
        <dbReference type="Google" id="ProtNLM"/>
    </source>
</evidence>
<feature type="domain" description="SEC7" evidence="2">
    <location>
        <begin position="154"/>
        <end position="249"/>
    </location>
</feature>
<dbReference type="AlphaFoldDB" id="A0AA85BVS1"/>
<dbReference type="GO" id="GO:0032012">
    <property type="term" value="P:regulation of ARF protein signal transduction"/>
    <property type="evidence" value="ECO:0007669"/>
    <property type="project" value="InterPro"/>
</dbReference>
<dbReference type="Proteomes" id="UP000050791">
    <property type="component" value="Unassembled WGS sequence"/>
</dbReference>
<dbReference type="PROSITE" id="PS50181">
    <property type="entry name" value="FBOX"/>
    <property type="match status" value="1"/>
</dbReference>
<dbReference type="Pfam" id="PF12937">
    <property type="entry name" value="F-box-like"/>
    <property type="match status" value="1"/>
</dbReference>
<accession>A0AA85BVS1</accession>
<dbReference type="InterPro" id="IPR001810">
    <property type="entry name" value="F-box_dom"/>
</dbReference>
<sequence>MGLVLALQHSYSNQKDGVCLETPQLSSEFVDLHHLPAELALNILSRLNATDLYLASCVWYDLAYDEVLWKSLCKASWPFCSAYKNGVLQSELSFRRLYLKLDEARLTFNADAFEIHSRSVDIWKRGPGSTRTGEFKRFPELFITKCVKRSFTELPVQSSEPSASAFIHLLVGLFSERFTQCNPDLGVTRDEIYLLCFSMIMLSVDLWSPSIKIKCLNVNLFAIQDKWQPQRRMSFWETYMIMCILLGMSY</sequence>
<dbReference type="InterPro" id="IPR000904">
    <property type="entry name" value="Sec7_dom"/>
</dbReference>
<feature type="domain" description="F-box" evidence="1">
    <location>
        <begin position="29"/>
        <end position="72"/>
    </location>
</feature>
<dbReference type="GO" id="GO:0005085">
    <property type="term" value="F:guanyl-nucleotide exchange factor activity"/>
    <property type="evidence" value="ECO:0007669"/>
    <property type="project" value="InterPro"/>
</dbReference>
<name>A0AA85BVS1_9TREM</name>
<dbReference type="SUPFAM" id="SSF81383">
    <property type="entry name" value="F-box domain"/>
    <property type="match status" value="1"/>
</dbReference>
<evidence type="ECO:0000259" key="1">
    <source>
        <dbReference type="PROSITE" id="PS50181"/>
    </source>
</evidence>